<protein>
    <submittedName>
        <fullName evidence="2">Uncharacterized protein</fullName>
    </submittedName>
</protein>
<sequence length="118" mass="13110">MERNTDLSSQVCEALIGLQSCSGLGLLLHQPIMRVCEERCGRRGGVAGVMYVGQYRSDGSPTPSHPPRRERLITRRFATSRSCRWCVVAATCLLPPALAFLRRVLPTLTPLLGELFHF</sequence>
<evidence type="ECO:0000313" key="2">
    <source>
        <dbReference type="EMBL" id="KAK3864643.1"/>
    </source>
</evidence>
<reference evidence="2" key="1">
    <citation type="submission" date="2023-10" db="EMBL/GenBank/DDBJ databases">
        <title>Genome assemblies of two species of porcelain crab, Petrolisthes cinctipes and Petrolisthes manimaculis (Anomura: Porcellanidae).</title>
        <authorList>
            <person name="Angst P."/>
        </authorList>
    </citation>
    <scope>NUCLEOTIDE SEQUENCE</scope>
    <source>
        <strain evidence="2">PB745_01</strain>
        <tissue evidence="2">Gill</tissue>
    </source>
</reference>
<evidence type="ECO:0000256" key="1">
    <source>
        <dbReference type="SAM" id="Phobius"/>
    </source>
</evidence>
<keyword evidence="1" id="KW-0472">Membrane</keyword>
<dbReference type="Proteomes" id="UP001286313">
    <property type="component" value="Unassembled WGS sequence"/>
</dbReference>
<evidence type="ECO:0000313" key="3">
    <source>
        <dbReference type="Proteomes" id="UP001286313"/>
    </source>
</evidence>
<feature type="transmembrane region" description="Helical" evidence="1">
    <location>
        <begin position="85"/>
        <end position="105"/>
    </location>
</feature>
<keyword evidence="3" id="KW-1185">Reference proteome</keyword>
<proteinExistence type="predicted"/>
<dbReference type="EMBL" id="JAWQEG010003750">
    <property type="protein sequence ID" value="KAK3864643.1"/>
    <property type="molecule type" value="Genomic_DNA"/>
</dbReference>
<comment type="caution">
    <text evidence="2">The sequence shown here is derived from an EMBL/GenBank/DDBJ whole genome shotgun (WGS) entry which is preliminary data.</text>
</comment>
<gene>
    <name evidence="2" type="ORF">Pcinc_029680</name>
</gene>
<dbReference type="AlphaFoldDB" id="A0AAE1EZU1"/>
<accession>A0AAE1EZU1</accession>
<keyword evidence="1" id="KW-0812">Transmembrane</keyword>
<keyword evidence="1" id="KW-1133">Transmembrane helix</keyword>
<name>A0AAE1EZU1_PETCI</name>
<organism evidence="2 3">
    <name type="scientific">Petrolisthes cinctipes</name>
    <name type="common">Flat porcelain crab</name>
    <dbReference type="NCBI Taxonomy" id="88211"/>
    <lineage>
        <taxon>Eukaryota</taxon>
        <taxon>Metazoa</taxon>
        <taxon>Ecdysozoa</taxon>
        <taxon>Arthropoda</taxon>
        <taxon>Crustacea</taxon>
        <taxon>Multicrustacea</taxon>
        <taxon>Malacostraca</taxon>
        <taxon>Eumalacostraca</taxon>
        <taxon>Eucarida</taxon>
        <taxon>Decapoda</taxon>
        <taxon>Pleocyemata</taxon>
        <taxon>Anomura</taxon>
        <taxon>Galatheoidea</taxon>
        <taxon>Porcellanidae</taxon>
        <taxon>Petrolisthes</taxon>
    </lineage>
</organism>